<protein>
    <submittedName>
        <fullName evidence="1">1-deoxy-D-xylulose-5-phosphate synthase</fullName>
    </submittedName>
</protein>
<dbReference type="RefSeq" id="WP_088444067.1">
    <property type="nucleotide sequence ID" value="NZ_BMMC01000001.1"/>
</dbReference>
<dbReference type="Proteomes" id="UP000197361">
    <property type="component" value="Unassembled WGS sequence"/>
</dbReference>
<sequence length="108" mass="12127">MSAKKTRIMYIEDKSAGLNGPARIGRMTFSKSGQSIHYQGRTFQRLGGDGFKANYFDAETGDQFWISGPRKDGRDRLYPSSSKPVEIDADVHDEYWKAIRGEAVAYGL</sequence>
<dbReference type="AlphaFoldDB" id="A0A246JIM9"/>
<proteinExistence type="predicted"/>
<dbReference type="EMBL" id="NISK01000009">
    <property type="protein sequence ID" value="OWQ92484.1"/>
    <property type="molecule type" value="Genomic_DNA"/>
</dbReference>
<keyword evidence="2" id="KW-1185">Reference proteome</keyword>
<dbReference type="OrthoDB" id="1954843at2"/>
<evidence type="ECO:0000313" key="1">
    <source>
        <dbReference type="EMBL" id="OWQ92484.1"/>
    </source>
</evidence>
<reference evidence="1 2" key="1">
    <citation type="journal article" date="2010" name="Int. J. Syst. Evol. Microbiol.">
        <title>Sphingopyxis bauzanensis sp. nov., a psychrophilic bacterium isolated from soil.</title>
        <authorList>
            <person name="Zhang D.C."/>
            <person name="Liu H.C."/>
            <person name="Xin Y.H."/>
            <person name="Zhou Y.G."/>
            <person name="Schinner F."/>
            <person name="Margesin R."/>
        </authorList>
    </citation>
    <scope>NUCLEOTIDE SEQUENCE [LARGE SCALE GENOMIC DNA]</scope>
    <source>
        <strain evidence="1 2">DSM 22271</strain>
    </source>
</reference>
<accession>A0A246JIM9</accession>
<evidence type="ECO:0000313" key="2">
    <source>
        <dbReference type="Proteomes" id="UP000197361"/>
    </source>
</evidence>
<name>A0A246JIM9_9SPHN</name>
<gene>
    <name evidence="1" type="ORF">CDQ92_20210</name>
</gene>
<comment type="caution">
    <text evidence="1">The sequence shown here is derived from an EMBL/GenBank/DDBJ whole genome shotgun (WGS) entry which is preliminary data.</text>
</comment>
<organism evidence="1 2">
    <name type="scientific">Sphingopyxis bauzanensis</name>
    <dbReference type="NCBI Taxonomy" id="651663"/>
    <lineage>
        <taxon>Bacteria</taxon>
        <taxon>Pseudomonadati</taxon>
        <taxon>Pseudomonadota</taxon>
        <taxon>Alphaproteobacteria</taxon>
        <taxon>Sphingomonadales</taxon>
        <taxon>Sphingomonadaceae</taxon>
        <taxon>Sphingopyxis</taxon>
    </lineage>
</organism>